<dbReference type="GO" id="GO:0047496">
    <property type="term" value="P:vesicle transport along microtubule"/>
    <property type="evidence" value="ECO:0007669"/>
    <property type="project" value="TreeGrafter"/>
</dbReference>
<dbReference type="InterPro" id="IPR033494">
    <property type="entry name" value="NUDE"/>
</dbReference>
<evidence type="ECO:0000313" key="10">
    <source>
        <dbReference type="Proteomes" id="UP000218811"/>
    </source>
</evidence>
<organism evidence="9 10">
    <name type="scientific">Wolfiporia cocos (strain MD-104)</name>
    <name type="common">Brown rot fungus</name>
    <dbReference type="NCBI Taxonomy" id="742152"/>
    <lineage>
        <taxon>Eukaryota</taxon>
        <taxon>Fungi</taxon>
        <taxon>Dikarya</taxon>
        <taxon>Basidiomycota</taxon>
        <taxon>Agaricomycotina</taxon>
        <taxon>Agaricomycetes</taxon>
        <taxon>Polyporales</taxon>
        <taxon>Phaeolaceae</taxon>
        <taxon>Wolfiporia</taxon>
    </lineage>
</organism>
<feature type="compositionally biased region" description="Polar residues" evidence="7">
    <location>
        <begin position="276"/>
        <end position="289"/>
    </location>
</feature>
<feature type="compositionally biased region" description="Low complexity" evidence="7">
    <location>
        <begin position="291"/>
        <end position="308"/>
    </location>
</feature>
<feature type="compositionally biased region" description="Low complexity" evidence="7">
    <location>
        <begin position="621"/>
        <end position="631"/>
    </location>
</feature>
<evidence type="ECO:0000313" key="9">
    <source>
        <dbReference type="EMBL" id="PCH33817.1"/>
    </source>
</evidence>
<feature type="compositionally biased region" description="Polar residues" evidence="7">
    <location>
        <begin position="208"/>
        <end position="220"/>
    </location>
</feature>
<accession>A0A2H3JCY6</accession>
<feature type="compositionally biased region" description="Low complexity" evidence="7">
    <location>
        <begin position="391"/>
        <end position="402"/>
    </location>
</feature>
<dbReference type="STRING" id="742152.A0A2H3JCY6"/>
<name>A0A2H3JCY6_WOLCO</name>
<dbReference type="EMBL" id="KB467831">
    <property type="protein sequence ID" value="PCH33817.1"/>
    <property type="molecule type" value="Genomic_DNA"/>
</dbReference>
<reference evidence="9 10" key="1">
    <citation type="journal article" date="2012" name="Science">
        <title>The Paleozoic origin of enzymatic lignin decomposition reconstructed from 31 fungal genomes.</title>
        <authorList>
            <person name="Floudas D."/>
            <person name="Binder M."/>
            <person name="Riley R."/>
            <person name="Barry K."/>
            <person name="Blanchette R.A."/>
            <person name="Henrissat B."/>
            <person name="Martinez A.T."/>
            <person name="Otillar R."/>
            <person name="Spatafora J.W."/>
            <person name="Yadav J.S."/>
            <person name="Aerts A."/>
            <person name="Benoit I."/>
            <person name="Boyd A."/>
            <person name="Carlson A."/>
            <person name="Copeland A."/>
            <person name="Coutinho P.M."/>
            <person name="de Vries R.P."/>
            <person name="Ferreira P."/>
            <person name="Findley K."/>
            <person name="Foster B."/>
            <person name="Gaskell J."/>
            <person name="Glotzer D."/>
            <person name="Gorecki P."/>
            <person name="Heitman J."/>
            <person name="Hesse C."/>
            <person name="Hori C."/>
            <person name="Igarashi K."/>
            <person name="Jurgens J.A."/>
            <person name="Kallen N."/>
            <person name="Kersten P."/>
            <person name="Kohler A."/>
            <person name="Kuees U."/>
            <person name="Kumar T.K.A."/>
            <person name="Kuo A."/>
            <person name="LaButti K."/>
            <person name="Larrondo L.F."/>
            <person name="Lindquist E."/>
            <person name="Ling A."/>
            <person name="Lombard V."/>
            <person name="Lucas S."/>
            <person name="Lundell T."/>
            <person name="Martin R."/>
            <person name="McLaughlin D.J."/>
            <person name="Morgenstern I."/>
            <person name="Morin E."/>
            <person name="Murat C."/>
            <person name="Nagy L.G."/>
            <person name="Nolan M."/>
            <person name="Ohm R.A."/>
            <person name="Patyshakuliyeva A."/>
            <person name="Rokas A."/>
            <person name="Ruiz-Duenas F.J."/>
            <person name="Sabat G."/>
            <person name="Salamov A."/>
            <person name="Samejima M."/>
            <person name="Schmutz J."/>
            <person name="Slot J.C."/>
            <person name="St John F."/>
            <person name="Stenlid J."/>
            <person name="Sun H."/>
            <person name="Sun S."/>
            <person name="Syed K."/>
            <person name="Tsang A."/>
            <person name="Wiebenga A."/>
            <person name="Young D."/>
            <person name="Pisabarro A."/>
            <person name="Eastwood D.C."/>
            <person name="Martin F."/>
            <person name="Cullen D."/>
            <person name="Grigoriev I.V."/>
            <person name="Hibbett D.S."/>
        </authorList>
    </citation>
    <scope>NUCLEOTIDE SEQUENCE [LARGE SCALE GENOMIC DNA]</scope>
    <source>
        <strain evidence="9 10">MD-104</strain>
    </source>
</reference>
<keyword evidence="10" id="KW-1185">Reference proteome</keyword>
<protein>
    <recommendedName>
        <fullName evidence="8">NUDE domain-containing protein</fullName>
    </recommendedName>
</protein>
<feature type="region of interest" description="Disordered" evidence="7">
    <location>
        <begin position="362"/>
        <end position="581"/>
    </location>
</feature>
<feature type="region of interest" description="Disordered" evidence="7">
    <location>
        <begin position="593"/>
        <end position="612"/>
    </location>
</feature>
<keyword evidence="3" id="KW-0963">Cytoplasm</keyword>
<keyword evidence="6" id="KW-0206">Cytoskeleton</keyword>
<feature type="region of interest" description="Disordered" evidence="7">
    <location>
        <begin position="621"/>
        <end position="641"/>
    </location>
</feature>
<dbReference type="InterPro" id="IPR006964">
    <property type="entry name" value="NUDE_dom"/>
</dbReference>
<dbReference type="OMA" id="NMAIERS"/>
<dbReference type="OrthoDB" id="5877028at2759"/>
<evidence type="ECO:0000256" key="6">
    <source>
        <dbReference type="ARBA" id="ARBA00023212"/>
    </source>
</evidence>
<feature type="compositionally biased region" description="Low complexity" evidence="7">
    <location>
        <begin position="221"/>
        <end position="232"/>
    </location>
</feature>
<dbReference type="GO" id="GO:0007059">
    <property type="term" value="P:chromosome segregation"/>
    <property type="evidence" value="ECO:0007669"/>
    <property type="project" value="TreeGrafter"/>
</dbReference>
<dbReference type="GO" id="GO:0008017">
    <property type="term" value="F:microtubule binding"/>
    <property type="evidence" value="ECO:0007669"/>
    <property type="project" value="InterPro"/>
</dbReference>
<proteinExistence type="inferred from homology"/>
<evidence type="ECO:0000256" key="3">
    <source>
        <dbReference type="ARBA" id="ARBA00022490"/>
    </source>
</evidence>
<evidence type="ECO:0000256" key="1">
    <source>
        <dbReference type="ARBA" id="ARBA00004245"/>
    </source>
</evidence>
<dbReference type="Pfam" id="PF04880">
    <property type="entry name" value="NUDE_C"/>
    <property type="match status" value="1"/>
</dbReference>
<feature type="compositionally biased region" description="Low complexity" evidence="7">
    <location>
        <begin position="508"/>
        <end position="530"/>
    </location>
</feature>
<dbReference type="Proteomes" id="UP000218811">
    <property type="component" value="Unassembled WGS sequence"/>
</dbReference>
<feature type="compositionally biased region" description="Low complexity" evidence="7">
    <location>
        <begin position="441"/>
        <end position="451"/>
    </location>
</feature>
<feature type="region of interest" description="Disordered" evidence="7">
    <location>
        <begin position="203"/>
        <end position="340"/>
    </location>
</feature>
<feature type="compositionally biased region" description="Polar residues" evidence="7">
    <location>
        <begin position="540"/>
        <end position="566"/>
    </location>
</feature>
<dbReference type="GO" id="GO:0005871">
    <property type="term" value="C:kinesin complex"/>
    <property type="evidence" value="ECO:0007669"/>
    <property type="project" value="TreeGrafter"/>
</dbReference>
<feature type="domain" description="NUDE" evidence="8">
    <location>
        <begin position="150"/>
        <end position="308"/>
    </location>
</feature>
<feature type="compositionally biased region" description="Polar residues" evidence="7">
    <location>
        <begin position="458"/>
        <end position="479"/>
    </location>
</feature>
<dbReference type="GO" id="GO:0007020">
    <property type="term" value="P:microtubule nucleation"/>
    <property type="evidence" value="ECO:0007669"/>
    <property type="project" value="TreeGrafter"/>
</dbReference>
<evidence type="ECO:0000256" key="4">
    <source>
        <dbReference type="ARBA" id="ARBA00022701"/>
    </source>
</evidence>
<comment type="similarity">
    <text evidence="2">Belongs to the nudE family.</text>
</comment>
<evidence type="ECO:0000256" key="7">
    <source>
        <dbReference type="SAM" id="MobiDB-lite"/>
    </source>
</evidence>
<dbReference type="GO" id="GO:0051642">
    <property type="term" value="P:centrosome localization"/>
    <property type="evidence" value="ECO:0007669"/>
    <property type="project" value="TreeGrafter"/>
</dbReference>
<evidence type="ECO:0000256" key="2">
    <source>
        <dbReference type="ARBA" id="ARBA00007429"/>
    </source>
</evidence>
<feature type="compositionally biased region" description="Low complexity" evidence="7">
    <location>
        <begin position="261"/>
        <end position="275"/>
    </location>
</feature>
<keyword evidence="5" id="KW-0175">Coiled coil</keyword>
<dbReference type="GO" id="GO:0000132">
    <property type="term" value="P:establishment of mitotic spindle orientation"/>
    <property type="evidence" value="ECO:0007669"/>
    <property type="project" value="TreeGrafter"/>
</dbReference>
<dbReference type="AlphaFoldDB" id="A0A2H3JCY6"/>
<comment type="subcellular location">
    <subcellularLocation>
        <location evidence="1">Cytoplasm</location>
        <location evidence="1">Cytoskeleton</location>
    </subcellularLocation>
</comment>
<dbReference type="Gene3D" id="6.10.250.1080">
    <property type="match status" value="1"/>
</dbReference>
<gene>
    <name evidence="9" type="ORF">WOLCODRAFT_135341</name>
</gene>
<feature type="compositionally biased region" description="Polar residues" evidence="7">
    <location>
        <begin position="488"/>
        <end position="507"/>
    </location>
</feature>
<evidence type="ECO:0000259" key="8">
    <source>
        <dbReference type="Pfam" id="PF04880"/>
    </source>
</evidence>
<sequence>MTAVLQGSDIFGKVSSMAAHDNPTINYSNDSIDWKAKYDEAAEMLEITRQELDDFQKSSGELEVELERELERTEKAQQDLMVKVARTEQERDEWKSKFMSLQTTHNTTTTSLQRELDTLRAEHQKIKIQFRELEMGNDDLERNERAISSSLADIESKYARVLEEKILLEHELLDKANVEEESQRFKDELRDANEEINILKDQLAAAQSRPSDLTDTDTAPSSVLSHTTSSLSDEAETPSDLSPNFETPSRHAKHSSIFTTPQSIKSPQSSSPVQSRIAQRSNYSSTSATMLPRSTTAPSLTPTTSSRSMPARISGSRSIKREASATSSTGTAPKSRGVQMVSEMRARVKVLEQKLIGRTANKENVANRAGTSTAAATSHIPAKSRSNPLASSPVPSTSSSRSSLHESRNGQSSSKRQSLGADGFHGFDSAESTPNRGWVRTSASSPTAPSAFRHVHSPNEQTGTHSRAPSAASQNSAYSGRTRPPSGLSINTGGRTSVSTMATTDTASSIPTPSSRPSTPTSLPLPISSTYRPSFGLKSSPVTGSPNRTQTKRPSLQKPTTPSSPRTLIDPASRPNLKASVLGSGYPSRIARPASASVGRKSIMDPSDPFYDPITAHISTRRMSTMTRTRSVGTPPQFGRQ</sequence>
<dbReference type="GO" id="GO:0000776">
    <property type="term" value="C:kinetochore"/>
    <property type="evidence" value="ECO:0007669"/>
    <property type="project" value="TreeGrafter"/>
</dbReference>
<keyword evidence="4" id="KW-0493">Microtubule</keyword>
<dbReference type="PANTHER" id="PTHR10921:SF1">
    <property type="entry name" value="NUCLEAR DISTRIBUTION PROTEIN NUDE HOMOLOG"/>
    <property type="match status" value="1"/>
</dbReference>
<dbReference type="PANTHER" id="PTHR10921">
    <property type="entry name" value="NUCLEAR DISTRIBUTION PROTEIN NUDE HOMOLOG 1"/>
    <property type="match status" value="1"/>
</dbReference>
<evidence type="ECO:0000256" key="5">
    <source>
        <dbReference type="ARBA" id="ARBA00023054"/>
    </source>
</evidence>